<evidence type="ECO:0000313" key="3">
    <source>
        <dbReference type="Proteomes" id="UP000010475"/>
    </source>
</evidence>
<dbReference type="PROSITE" id="PS51257">
    <property type="entry name" value="PROKAR_LIPOPROTEIN"/>
    <property type="match status" value="1"/>
</dbReference>
<reference evidence="2 3" key="1">
    <citation type="submission" date="2012-06" db="EMBL/GenBank/DDBJ databases">
        <title>Finished chromosome of genome of Cylindrospermum stagnale PCC 7417.</title>
        <authorList>
            <consortium name="US DOE Joint Genome Institute"/>
            <person name="Gugger M."/>
            <person name="Coursin T."/>
            <person name="Rippka R."/>
            <person name="Tandeau De Marsac N."/>
            <person name="Huntemann M."/>
            <person name="Wei C.-L."/>
            <person name="Han J."/>
            <person name="Detter J.C."/>
            <person name="Han C."/>
            <person name="Tapia R."/>
            <person name="Chen A."/>
            <person name="Kyrpides N."/>
            <person name="Mavromatis K."/>
            <person name="Markowitz V."/>
            <person name="Szeto E."/>
            <person name="Ivanova N."/>
            <person name="Pagani I."/>
            <person name="Pati A."/>
            <person name="Goodwin L."/>
            <person name="Nordberg H.P."/>
            <person name="Cantor M.N."/>
            <person name="Hua S.X."/>
            <person name="Woyke T."/>
            <person name="Kerfeld C.A."/>
        </authorList>
    </citation>
    <scope>NUCLEOTIDE SEQUENCE [LARGE SCALE GENOMIC DNA]</scope>
    <source>
        <strain evidence="2 3">PCC 7417</strain>
    </source>
</reference>
<keyword evidence="1" id="KW-0472">Membrane</keyword>
<organism evidence="2 3">
    <name type="scientific">Cylindrospermum stagnale PCC 7417</name>
    <dbReference type="NCBI Taxonomy" id="56107"/>
    <lineage>
        <taxon>Bacteria</taxon>
        <taxon>Bacillati</taxon>
        <taxon>Cyanobacteriota</taxon>
        <taxon>Cyanophyceae</taxon>
        <taxon>Nostocales</taxon>
        <taxon>Nostocaceae</taxon>
        <taxon>Cylindrospermum</taxon>
    </lineage>
</organism>
<name>K9WZU5_9NOST</name>
<dbReference type="Proteomes" id="UP000010475">
    <property type="component" value="Chromosome"/>
</dbReference>
<keyword evidence="3" id="KW-1185">Reference proteome</keyword>
<keyword evidence="1" id="KW-1133">Transmembrane helix</keyword>
<evidence type="ECO:0000313" key="2">
    <source>
        <dbReference type="EMBL" id="AFZ25890.1"/>
    </source>
</evidence>
<proteinExistence type="predicted"/>
<evidence type="ECO:0000256" key="1">
    <source>
        <dbReference type="SAM" id="Phobius"/>
    </source>
</evidence>
<protein>
    <recommendedName>
        <fullName evidence="4">Lipoprotein</fullName>
    </recommendedName>
</protein>
<dbReference type="EMBL" id="CP003642">
    <property type="protein sequence ID" value="AFZ25890.1"/>
    <property type="molecule type" value="Genomic_DNA"/>
</dbReference>
<sequence>MKPSLNYFSYFKNLVIILALIVFSSVIGCSSANRCDSLQTYSKRTACQDHETVEVLTNLISFGFLGYIGYVLITKPAWLFRLIYFIKQNLDSNKQAKDSITQHLMSF</sequence>
<keyword evidence="1" id="KW-0812">Transmembrane</keyword>
<evidence type="ECO:0008006" key="4">
    <source>
        <dbReference type="Google" id="ProtNLM"/>
    </source>
</evidence>
<dbReference type="AlphaFoldDB" id="K9WZU5"/>
<accession>K9WZU5</accession>
<dbReference type="HOGENOM" id="CLU_2205717_0_0_3"/>
<gene>
    <name evidence="2" type="ORF">Cylst_3771</name>
</gene>
<feature type="transmembrane region" description="Helical" evidence="1">
    <location>
        <begin position="56"/>
        <end position="73"/>
    </location>
</feature>
<dbReference type="KEGG" id="csg:Cylst_3771"/>
<dbReference type="STRING" id="56107.Cylst_3771"/>